<keyword evidence="5" id="KW-0808">Transferase</keyword>
<evidence type="ECO:0000256" key="6">
    <source>
        <dbReference type="ARBA" id="ARBA00022741"/>
    </source>
</evidence>
<evidence type="ECO:0000256" key="2">
    <source>
        <dbReference type="ARBA" id="ARBA00005393"/>
    </source>
</evidence>
<feature type="domain" description="MOFRL" evidence="9">
    <location>
        <begin position="364"/>
        <end position="480"/>
    </location>
</feature>
<feature type="domain" description="MOFRL-associated" evidence="10">
    <location>
        <begin position="10"/>
        <end position="252"/>
    </location>
</feature>
<dbReference type="GO" id="GO:0008887">
    <property type="term" value="F:glycerate kinase activity"/>
    <property type="evidence" value="ECO:0007669"/>
    <property type="project" value="UniProtKB-EC"/>
</dbReference>
<comment type="similarity">
    <text evidence="2">Belongs to the glycerate kinase type-2 family.</text>
</comment>
<keyword evidence="7 11" id="KW-0418">Kinase</keyword>
<evidence type="ECO:0000259" key="10">
    <source>
        <dbReference type="Pfam" id="PF13660"/>
    </source>
</evidence>
<organism evidence="11">
    <name type="scientific">Riptortus pedestris</name>
    <name type="common">Bean bug</name>
    <dbReference type="NCBI Taxonomy" id="329032"/>
    <lineage>
        <taxon>Eukaryota</taxon>
        <taxon>Metazoa</taxon>
        <taxon>Ecdysozoa</taxon>
        <taxon>Arthropoda</taxon>
        <taxon>Hexapoda</taxon>
        <taxon>Insecta</taxon>
        <taxon>Pterygota</taxon>
        <taxon>Neoptera</taxon>
        <taxon>Paraneoptera</taxon>
        <taxon>Hemiptera</taxon>
        <taxon>Heteroptera</taxon>
        <taxon>Panheteroptera</taxon>
        <taxon>Pentatomomorpha</taxon>
        <taxon>Coreoidea</taxon>
        <taxon>Alydidae</taxon>
        <taxon>Riptortus</taxon>
    </lineage>
</organism>
<dbReference type="PANTHER" id="PTHR12227:SF0">
    <property type="entry name" value="GLYCERATE KINASE"/>
    <property type="match status" value="1"/>
</dbReference>
<keyword evidence="6" id="KW-0547">Nucleotide-binding</keyword>
<accession>R4WJW7</accession>
<proteinExistence type="evidence at transcript level"/>
<evidence type="ECO:0000256" key="3">
    <source>
        <dbReference type="ARBA" id="ARBA00012101"/>
    </source>
</evidence>
<dbReference type="FunFam" id="3.40.50.10180:FF:000001">
    <property type="entry name" value="Glycerate kinase"/>
    <property type="match status" value="1"/>
</dbReference>
<dbReference type="InterPro" id="IPR039760">
    <property type="entry name" value="MOFRL_protein"/>
</dbReference>
<dbReference type="PANTHER" id="PTHR12227">
    <property type="entry name" value="GLYCERATE KINASE"/>
    <property type="match status" value="1"/>
</dbReference>
<dbReference type="EC" id="2.7.1.31" evidence="3"/>
<dbReference type="Pfam" id="PF13660">
    <property type="entry name" value="DUF4147"/>
    <property type="match status" value="1"/>
</dbReference>
<evidence type="ECO:0000256" key="5">
    <source>
        <dbReference type="ARBA" id="ARBA00022679"/>
    </source>
</evidence>
<dbReference type="InterPro" id="IPR037035">
    <property type="entry name" value="GK-like_C_sf"/>
</dbReference>
<keyword evidence="8" id="KW-0067">ATP-binding</keyword>
<dbReference type="AlphaFoldDB" id="R4WJW7"/>
<dbReference type="EMBL" id="AK417910">
    <property type="protein sequence ID" value="BAN21125.1"/>
    <property type="molecule type" value="mRNA"/>
</dbReference>
<dbReference type="InterPro" id="IPR025286">
    <property type="entry name" value="MOFRL_assoc_dom"/>
</dbReference>
<name>R4WJW7_RIPPE</name>
<evidence type="ECO:0000256" key="4">
    <source>
        <dbReference type="ARBA" id="ARBA00020720"/>
    </source>
</evidence>
<protein>
    <recommendedName>
        <fullName evidence="4">Glycerate kinase</fullName>
        <ecNumber evidence="3">2.7.1.31</ecNumber>
    </recommendedName>
</protein>
<evidence type="ECO:0000256" key="8">
    <source>
        <dbReference type="ARBA" id="ARBA00022840"/>
    </source>
</evidence>
<dbReference type="Gene3D" id="3.40.1480.10">
    <property type="entry name" value="MOFRL domain"/>
    <property type="match status" value="1"/>
</dbReference>
<dbReference type="GO" id="GO:0005524">
    <property type="term" value="F:ATP binding"/>
    <property type="evidence" value="ECO:0007669"/>
    <property type="project" value="UniProtKB-KW"/>
</dbReference>
<evidence type="ECO:0000256" key="7">
    <source>
        <dbReference type="ARBA" id="ARBA00022777"/>
    </source>
</evidence>
<evidence type="ECO:0000256" key="1">
    <source>
        <dbReference type="ARBA" id="ARBA00000694"/>
    </source>
</evidence>
<dbReference type="Pfam" id="PF05161">
    <property type="entry name" value="MOFRL"/>
    <property type="match status" value="1"/>
</dbReference>
<dbReference type="InterPro" id="IPR007835">
    <property type="entry name" value="MOFRL"/>
</dbReference>
<evidence type="ECO:0000259" key="9">
    <source>
        <dbReference type="Pfam" id="PF05161"/>
    </source>
</evidence>
<reference evidence="11" key="1">
    <citation type="journal article" date="2013" name="PLoS ONE">
        <title>Gene expression in gut symbiotic organ of stinkbug affected by extracellular bacterial symbiont.</title>
        <authorList>
            <person name="Futahashi R."/>
            <person name="Tanaka K."/>
            <person name="Tanahashi M."/>
            <person name="Nikoh N."/>
            <person name="Kikuchi Y."/>
            <person name="Lee B.L."/>
            <person name="Fukatsu T."/>
        </authorList>
    </citation>
    <scope>NUCLEOTIDE SEQUENCE</scope>
    <source>
        <tissue evidence="11">Midgut</tissue>
    </source>
</reference>
<sequence>MLNCETKHFLRLIFKSMVQSVKPRELIRSQIKVFGNTLIIHDQKFNIKQNCYITGFGKAVYEMGCEVDNLLKDHIRKGIFIVPEGSIGAENHHLTDKSNYKVFQGARDNIPDMNSYHATEEVMKLIETLTHDDLLLVLISGGGSALLSCPTQPLNLTEKINITKLLARSGADIKELNTVRKQLSAVKGGRLAQLAYPCQVISLILSDVIDDPIDMIASGPTVKNEDKPGSGLKILEKYSLLDQVSNDVIKVLSEYTDNIEPVVFERNQTFILGNNSKALYSGKEFIEENNKKCCVLSTNVEGSVENVSEELAKLTQIVIEQLKNGIPIVKYKESYSDLIEHLCIKKEKLNELDDILTSGVKELFLILGGETTVTVKGKGKGGRNMELALRFSQKIHNILQSSHLSEGISVGLLCAGTDGIDGPTDSAGAIAYYGQEDEAKKQGLNTAAYISNNDSYNFFRNYNNGQDLIVTGHTGTNVMDVIILYIKAVQ</sequence>
<dbReference type="Gene3D" id="3.40.50.10180">
    <property type="entry name" value="Glycerate kinase, MOFRL-like N-terminal domain"/>
    <property type="match status" value="1"/>
</dbReference>
<dbReference type="GO" id="GO:0005737">
    <property type="term" value="C:cytoplasm"/>
    <property type="evidence" value="ECO:0007669"/>
    <property type="project" value="TreeGrafter"/>
</dbReference>
<evidence type="ECO:0000313" key="11">
    <source>
        <dbReference type="EMBL" id="BAN21125.1"/>
    </source>
</evidence>
<dbReference type="InterPro" id="IPR038614">
    <property type="entry name" value="GK_N_sf"/>
</dbReference>
<comment type="catalytic activity">
    <reaction evidence="1">
        <text>(R)-glycerate + ATP = (2R)-3-phosphoglycerate + ADP + H(+)</text>
        <dbReference type="Rhea" id="RHEA:23516"/>
        <dbReference type="ChEBI" id="CHEBI:15378"/>
        <dbReference type="ChEBI" id="CHEBI:16659"/>
        <dbReference type="ChEBI" id="CHEBI:30616"/>
        <dbReference type="ChEBI" id="CHEBI:58272"/>
        <dbReference type="ChEBI" id="CHEBI:456216"/>
        <dbReference type="EC" id="2.7.1.31"/>
    </reaction>
</comment>
<dbReference type="SUPFAM" id="SSF82544">
    <property type="entry name" value="GckA/TtuD-like"/>
    <property type="match status" value="1"/>
</dbReference>